<proteinExistence type="predicted"/>
<dbReference type="Gene3D" id="3.10.310.10">
    <property type="entry name" value="Diaminopimelate Epimerase, Chain A, domain 1"/>
    <property type="match status" value="1"/>
</dbReference>
<feature type="compositionally biased region" description="Low complexity" evidence="1">
    <location>
        <begin position="18"/>
        <end position="35"/>
    </location>
</feature>
<gene>
    <name evidence="2" type="ORF">F9B16_09080</name>
</gene>
<dbReference type="SUPFAM" id="SSF54506">
    <property type="entry name" value="Diaminopimelate epimerase-like"/>
    <property type="match status" value="1"/>
</dbReference>
<protein>
    <submittedName>
        <fullName evidence="2">Uncharacterized protein</fullName>
    </submittedName>
</protein>
<feature type="region of interest" description="Disordered" evidence="1">
    <location>
        <begin position="15"/>
        <end position="35"/>
    </location>
</feature>
<evidence type="ECO:0000313" key="2">
    <source>
        <dbReference type="EMBL" id="KAB2385976.1"/>
    </source>
</evidence>
<evidence type="ECO:0000256" key="1">
    <source>
        <dbReference type="SAM" id="MobiDB-lite"/>
    </source>
</evidence>
<dbReference type="Pfam" id="PF02567">
    <property type="entry name" value="PhzC-PhzF"/>
    <property type="match status" value="1"/>
</dbReference>
<reference evidence="2 3" key="1">
    <citation type="submission" date="2019-09" db="EMBL/GenBank/DDBJ databases">
        <title>Actinomadura physcomitrii sp. nov., a novel actinomycete isolated from moss [Physcomitrium sphaericum (Ludw) Fuernr].</title>
        <authorList>
            <person name="Liu C."/>
            <person name="Zhuang X."/>
        </authorList>
    </citation>
    <scope>NUCLEOTIDE SEQUENCE [LARGE SCALE GENOMIC DNA]</scope>
    <source>
        <strain evidence="2 3">CYP1-1B</strain>
    </source>
</reference>
<sequence length="68" mass="7158">MTSSCSALLRWWRRSGRTSRGSSARPPAASPSPRLAARADLTSRVFVPAVGWAEDHVTGSAHAVLGAL</sequence>
<accession>A0A6L3VXS8</accession>
<dbReference type="GO" id="GO:0003824">
    <property type="term" value="F:catalytic activity"/>
    <property type="evidence" value="ECO:0007669"/>
    <property type="project" value="InterPro"/>
</dbReference>
<dbReference type="InterPro" id="IPR003719">
    <property type="entry name" value="Phenazine_PhzF-like"/>
</dbReference>
<dbReference type="EMBL" id="WBMR01000017">
    <property type="protein sequence ID" value="KAB2385976.1"/>
    <property type="molecule type" value="Genomic_DNA"/>
</dbReference>
<evidence type="ECO:0000313" key="3">
    <source>
        <dbReference type="Proteomes" id="UP000483004"/>
    </source>
</evidence>
<name>A0A6L3VXS8_9ACTN</name>
<comment type="caution">
    <text evidence="2">The sequence shown here is derived from an EMBL/GenBank/DDBJ whole genome shotgun (WGS) entry which is preliminary data.</text>
</comment>
<dbReference type="Proteomes" id="UP000483004">
    <property type="component" value="Unassembled WGS sequence"/>
</dbReference>
<dbReference type="AlphaFoldDB" id="A0A6L3VXS8"/>
<keyword evidence="3" id="KW-1185">Reference proteome</keyword>
<organism evidence="2 3">
    <name type="scientific">Actinomadura montaniterrae</name>
    <dbReference type="NCBI Taxonomy" id="1803903"/>
    <lineage>
        <taxon>Bacteria</taxon>
        <taxon>Bacillati</taxon>
        <taxon>Actinomycetota</taxon>
        <taxon>Actinomycetes</taxon>
        <taxon>Streptosporangiales</taxon>
        <taxon>Thermomonosporaceae</taxon>
        <taxon>Actinomadura</taxon>
    </lineage>
</organism>